<reference evidence="5 6" key="1">
    <citation type="submission" date="2017-03" db="EMBL/GenBank/DDBJ databases">
        <title>Draft genome sequence of Streptomyces scabrisporus NF3, endophyte isolated from Amphipterygium adstringens.</title>
        <authorList>
            <person name="Vazquez M."/>
            <person name="Ceapa C.D."/>
            <person name="Rodriguez Luna D."/>
            <person name="Sanchez Esquivel S."/>
        </authorList>
    </citation>
    <scope>NUCLEOTIDE SEQUENCE [LARGE SCALE GENOMIC DNA]</scope>
    <source>
        <strain evidence="5 6">NF3</strain>
    </source>
</reference>
<dbReference type="NCBIfam" id="NF038402">
    <property type="entry name" value="TroA_like"/>
    <property type="match status" value="1"/>
</dbReference>
<comment type="similarity">
    <text evidence="1">Belongs to the bacterial solute-binding protein 8 family.</text>
</comment>
<protein>
    <submittedName>
        <fullName evidence="5">ABC transporter substrate-binding protein</fullName>
    </submittedName>
</protein>
<accession>A0A1T3NVL2</accession>
<dbReference type="AlphaFoldDB" id="A0A1T3NVL2"/>
<dbReference type="InterPro" id="IPR050902">
    <property type="entry name" value="ABC_Transporter_SBP"/>
</dbReference>
<comment type="caution">
    <text evidence="5">The sequence shown here is derived from an EMBL/GenBank/DDBJ whole genome shotgun (WGS) entry which is preliminary data.</text>
</comment>
<dbReference type="PANTHER" id="PTHR30535:SF34">
    <property type="entry name" value="MOLYBDATE-BINDING PROTEIN MOLA"/>
    <property type="match status" value="1"/>
</dbReference>
<gene>
    <name evidence="5" type="ORF">B4N89_08030</name>
</gene>
<feature type="region of interest" description="Disordered" evidence="3">
    <location>
        <begin position="69"/>
        <end position="98"/>
    </location>
</feature>
<dbReference type="EMBL" id="MWQN01000001">
    <property type="protein sequence ID" value="OPC80903.1"/>
    <property type="molecule type" value="Genomic_DNA"/>
</dbReference>
<dbReference type="GO" id="GO:0071281">
    <property type="term" value="P:cellular response to iron ion"/>
    <property type="evidence" value="ECO:0007669"/>
    <property type="project" value="TreeGrafter"/>
</dbReference>
<proteinExistence type="inferred from homology"/>
<keyword evidence="6" id="KW-1185">Reference proteome</keyword>
<dbReference type="CDD" id="cd01143">
    <property type="entry name" value="YvrC"/>
    <property type="match status" value="1"/>
</dbReference>
<organism evidence="5 6">
    <name type="scientific">Embleya scabrispora</name>
    <dbReference type="NCBI Taxonomy" id="159449"/>
    <lineage>
        <taxon>Bacteria</taxon>
        <taxon>Bacillati</taxon>
        <taxon>Actinomycetota</taxon>
        <taxon>Actinomycetes</taxon>
        <taxon>Kitasatosporales</taxon>
        <taxon>Streptomycetaceae</taxon>
        <taxon>Embleya</taxon>
    </lineage>
</organism>
<evidence type="ECO:0000256" key="3">
    <source>
        <dbReference type="SAM" id="MobiDB-lite"/>
    </source>
</evidence>
<dbReference type="PANTHER" id="PTHR30535">
    <property type="entry name" value="VITAMIN B12-BINDING PROTEIN"/>
    <property type="match status" value="1"/>
</dbReference>
<feature type="domain" description="Fe/B12 periplasmic-binding" evidence="4">
    <location>
        <begin position="117"/>
        <end position="368"/>
    </location>
</feature>
<evidence type="ECO:0000313" key="5">
    <source>
        <dbReference type="EMBL" id="OPC80903.1"/>
    </source>
</evidence>
<dbReference type="Gene3D" id="3.40.50.1980">
    <property type="entry name" value="Nitrogenase molybdenum iron protein domain"/>
    <property type="match status" value="2"/>
</dbReference>
<keyword evidence="2" id="KW-0732">Signal</keyword>
<evidence type="ECO:0000256" key="1">
    <source>
        <dbReference type="ARBA" id="ARBA00008814"/>
    </source>
</evidence>
<dbReference type="Pfam" id="PF01497">
    <property type="entry name" value="Peripla_BP_2"/>
    <property type="match status" value="1"/>
</dbReference>
<name>A0A1T3NVL2_9ACTN</name>
<evidence type="ECO:0000259" key="4">
    <source>
        <dbReference type="PROSITE" id="PS50983"/>
    </source>
</evidence>
<dbReference type="InterPro" id="IPR002491">
    <property type="entry name" value="ABC_transptr_periplasmic_BD"/>
</dbReference>
<dbReference type="PROSITE" id="PS50983">
    <property type="entry name" value="FE_B12_PBP"/>
    <property type="match status" value="1"/>
</dbReference>
<dbReference type="OrthoDB" id="6495095at2"/>
<dbReference type="InterPro" id="IPR054828">
    <property type="entry name" value="Vit_B12_bind_prot"/>
</dbReference>
<dbReference type="STRING" id="159449.B4N89_08030"/>
<evidence type="ECO:0000256" key="2">
    <source>
        <dbReference type="ARBA" id="ARBA00022729"/>
    </source>
</evidence>
<dbReference type="Proteomes" id="UP000190037">
    <property type="component" value="Unassembled WGS sequence"/>
</dbReference>
<sequence>MAHPAPGVAEPGRLVRADDIGLAGGAIRPHGSRRLPRPVDLEFALRSVPLLRSAAVLLFGALVLTGCGDSDDSKDDKTQGTPAASGAGTGSGPDAKAFPVTVDSGGAKVTIPAAPKKIVSLAPTATEMLYAIGAGGQVTAVDDQSNFPANAPKTKLSGFKPNVEAISNYTPDLVVTTDDADGVVAALNKLRIPVVLTPAAKTFDDSYAQLNTLGAATGHSREAGEVATKMRADIAAVVAATPKPAKPLTYFHELDNTLFTSTSKTFIGQVYAQFGLKNIADEADKSGSGYPQLSAEALVQADPDLIFLADAKGGGQSAETVAKRPGWDRLKAVRGGGVVALDDDIASRWGPRVVELVRAVADAVTKAGAAKS</sequence>
<evidence type="ECO:0000313" key="6">
    <source>
        <dbReference type="Proteomes" id="UP000190037"/>
    </source>
</evidence>
<dbReference type="SUPFAM" id="SSF53807">
    <property type="entry name" value="Helical backbone' metal receptor"/>
    <property type="match status" value="1"/>
</dbReference>